<gene>
    <name evidence="1" type="ORF">IMI45_04735</name>
</gene>
<protein>
    <submittedName>
        <fullName evidence="1">Uncharacterized protein</fullName>
    </submittedName>
</protein>
<organism evidence="1 2">
    <name type="scientific">Parageobacillus thermoglucosidasius</name>
    <name type="common">Geobacillus thermoglucosidasius</name>
    <dbReference type="NCBI Taxonomy" id="1426"/>
    <lineage>
        <taxon>Bacteria</taxon>
        <taxon>Bacillati</taxon>
        <taxon>Bacillota</taxon>
        <taxon>Bacilli</taxon>
        <taxon>Bacillales</taxon>
        <taxon>Anoxybacillaceae</taxon>
        <taxon>Parageobacillus</taxon>
    </lineage>
</organism>
<dbReference type="EMBL" id="CP063414">
    <property type="protein sequence ID" value="UOE78048.1"/>
    <property type="molecule type" value="Genomic_DNA"/>
</dbReference>
<dbReference type="Proteomes" id="UP001058458">
    <property type="component" value="Chromosome"/>
</dbReference>
<accession>A0AB38R392</accession>
<name>A0AB38R392_PARTM</name>
<sequence>MQMPIMLPPISDDDALELRIYLDFAVSQMGQPDSPTLCRLFHFLRERCQDIEDERWRNDPRNWGACCPWPDDDFPF</sequence>
<reference evidence="1" key="1">
    <citation type="submission" date="2020-10" db="EMBL/GenBank/DDBJ databases">
        <authorList>
            <person name="Delgado J.A."/>
            <person name="Gonzalez J.M."/>
        </authorList>
    </citation>
    <scope>NUCLEOTIDE SEQUENCE</scope>
    <source>
        <strain evidence="1">23.6</strain>
    </source>
</reference>
<evidence type="ECO:0000313" key="1">
    <source>
        <dbReference type="EMBL" id="UOE78048.1"/>
    </source>
</evidence>
<evidence type="ECO:0000313" key="2">
    <source>
        <dbReference type="Proteomes" id="UP001058458"/>
    </source>
</evidence>
<proteinExistence type="predicted"/>
<dbReference type="AlphaFoldDB" id="A0AB38R392"/>